<evidence type="ECO:0000313" key="2">
    <source>
        <dbReference type="EMBL" id="CAG8721990.1"/>
    </source>
</evidence>
<name>A0A9N9I511_9GLOM</name>
<dbReference type="Proteomes" id="UP000789759">
    <property type="component" value="Unassembled WGS sequence"/>
</dbReference>
<keyword evidence="3" id="KW-1185">Reference proteome</keyword>
<comment type="caution">
    <text evidence="2">The sequence shown here is derived from an EMBL/GenBank/DDBJ whole genome shotgun (WGS) entry which is preliminary data.</text>
</comment>
<feature type="compositionally biased region" description="Polar residues" evidence="1">
    <location>
        <begin position="1"/>
        <end position="11"/>
    </location>
</feature>
<reference evidence="2" key="1">
    <citation type="submission" date="2021-06" db="EMBL/GenBank/DDBJ databases">
        <authorList>
            <person name="Kallberg Y."/>
            <person name="Tangrot J."/>
            <person name="Rosling A."/>
        </authorList>
    </citation>
    <scope>NUCLEOTIDE SEQUENCE</scope>
    <source>
        <strain evidence="2">FL966</strain>
    </source>
</reference>
<evidence type="ECO:0000256" key="1">
    <source>
        <dbReference type="SAM" id="MobiDB-lite"/>
    </source>
</evidence>
<accession>A0A9N9I511</accession>
<gene>
    <name evidence="2" type="ORF">CPELLU_LOCUS12957</name>
</gene>
<evidence type="ECO:0000313" key="3">
    <source>
        <dbReference type="Proteomes" id="UP000789759"/>
    </source>
</evidence>
<protein>
    <submittedName>
        <fullName evidence="2">8273_t:CDS:1</fullName>
    </submittedName>
</protein>
<dbReference type="AlphaFoldDB" id="A0A9N9I511"/>
<organism evidence="2 3">
    <name type="scientific">Cetraspora pellucida</name>
    <dbReference type="NCBI Taxonomy" id="1433469"/>
    <lineage>
        <taxon>Eukaryota</taxon>
        <taxon>Fungi</taxon>
        <taxon>Fungi incertae sedis</taxon>
        <taxon>Mucoromycota</taxon>
        <taxon>Glomeromycotina</taxon>
        <taxon>Glomeromycetes</taxon>
        <taxon>Diversisporales</taxon>
        <taxon>Gigasporaceae</taxon>
        <taxon>Cetraspora</taxon>
    </lineage>
</organism>
<proteinExistence type="predicted"/>
<sequence length="118" mass="13838">MSSYHKQQQIAIRNESRKKRKSPITEEQQLGYRKSESKRGKLVKMKTSLACQLNDDDSEAVANLRHNYCSTCKEFFLSIILDHKKIPEVSFTINILQEVLNFVYRKQEQVTSPENFEP</sequence>
<feature type="region of interest" description="Disordered" evidence="1">
    <location>
        <begin position="1"/>
        <end position="40"/>
    </location>
</feature>
<dbReference type="EMBL" id="CAJVQA010013107">
    <property type="protein sequence ID" value="CAG8721990.1"/>
    <property type="molecule type" value="Genomic_DNA"/>
</dbReference>